<dbReference type="InterPro" id="IPR029047">
    <property type="entry name" value="HSP70_peptide-bd_sf"/>
</dbReference>
<name>A0A8W8LSA9_MAGGI</name>
<dbReference type="OrthoDB" id="29851at2759"/>
<keyword evidence="9" id="KW-1185">Reference proteome</keyword>
<dbReference type="EnsemblMetazoa" id="G29407.4">
    <property type="protein sequence ID" value="G29407.4:cds"/>
    <property type="gene ID" value="G29407"/>
</dbReference>
<evidence type="ECO:0000256" key="3">
    <source>
        <dbReference type="ARBA" id="ARBA00022490"/>
    </source>
</evidence>
<accession>A0A8W8LSA9</accession>
<dbReference type="SUPFAM" id="SSF53067">
    <property type="entry name" value="Actin-like ATPase domain"/>
    <property type="match status" value="2"/>
</dbReference>
<dbReference type="Gene3D" id="3.30.30.30">
    <property type="match status" value="1"/>
</dbReference>
<dbReference type="Gene3D" id="2.60.34.10">
    <property type="entry name" value="Substrate Binding Domain Of DNAk, Chain A, domain 1"/>
    <property type="match status" value="1"/>
</dbReference>
<dbReference type="InterPro" id="IPR013126">
    <property type="entry name" value="Hsp_70_fam"/>
</dbReference>
<dbReference type="GO" id="GO:0005829">
    <property type="term" value="C:cytosol"/>
    <property type="evidence" value="ECO:0007669"/>
    <property type="project" value="UniProtKB-SubCell"/>
</dbReference>
<dbReference type="GO" id="GO:0140662">
    <property type="term" value="F:ATP-dependent protein folding chaperone"/>
    <property type="evidence" value="ECO:0007669"/>
    <property type="project" value="InterPro"/>
</dbReference>
<organism evidence="8 9">
    <name type="scientific">Magallana gigas</name>
    <name type="common">Pacific oyster</name>
    <name type="synonym">Crassostrea gigas</name>
    <dbReference type="NCBI Taxonomy" id="29159"/>
    <lineage>
        <taxon>Eukaryota</taxon>
        <taxon>Metazoa</taxon>
        <taxon>Spiralia</taxon>
        <taxon>Lophotrochozoa</taxon>
        <taxon>Mollusca</taxon>
        <taxon>Bivalvia</taxon>
        <taxon>Autobranchia</taxon>
        <taxon>Pteriomorphia</taxon>
        <taxon>Ostreida</taxon>
        <taxon>Ostreoidea</taxon>
        <taxon>Ostreidae</taxon>
        <taxon>Magallana</taxon>
    </lineage>
</organism>
<evidence type="ECO:0008006" key="10">
    <source>
        <dbReference type="Google" id="ProtNLM"/>
    </source>
</evidence>
<evidence type="ECO:0000256" key="7">
    <source>
        <dbReference type="RuleBase" id="RU003322"/>
    </source>
</evidence>
<comment type="subcellular location">
    <subcellularLocation>
        <location evidence="1">Cytoplasm</location>
        <location evidence="1">Cytosol</location>
    </subcellularLocation>
</comment>
<dbReference type="Pfam" id="PF00012">
    <property type="entry name" value="HSP70"/>
    <property type="match status" value="1"/>
</dbReference>
<dbReference type="GO" id="GO:0005524">
    <property type="term" value="F:ATP binding"/>
    <property type="evidence" value="ECO:0007669"/>
    <property type="project" value="UniProtKB-KW"/>
</dbReference>
<dbReference type="AlphaFoldDB" id="A0A8W8LSA9"/>
<dbReference type="OMA" id="DQVLMDH"/>
<dbReference type="EnsemblMetazoa" id="G29407.3">
    <property type="protein sequence ID" value="G29407.3:cds"/>
    <property type="gene ID" value="G29407"/>
</dbReference>
<dbReference type="InterPro" id="IPR042049">
    <property type="entry name" value="HSPA14_NBD"/>
</dbReference>
<dbReference type="PRINTS" id="PR00301">
    <property type="entry name" value="HEATSHOCK70"/>
</dbReference>
<evidence type="ECO:0000256" key="4">
    <source>
        <dbReference type="ARBA" id="ARBA00022741"/>
    </source>
</evidence>
<dbReference type="InterPro" id="IPR043129">
    <property type="entry name" value="ATPase_NBD"/>
</dbReference>
<dbReference type="FunFam" id="3.90.640.10:FF:000010">
    <property type="entry name" value="heat shock 70 kDa protein 14"/>
    <property type="match status" value="1"/>
</dbReference>
<reference evidence="8" key="1">
    <citation type="submission" date="2022-08" db="UniProtKB">
        <authorList>
            <consortium name="EnsemblMetazoa"/>
        </authorList>
    </citation>
    <scope>IDENTIFICATION</scope>
    <source>
        <strain evidence="8">05x7-T-G4-1.051#20</strain>
    </source>
</reference>
<dbReference type="PANTHER" id="PTHR19375">
    <property type="entry name" value="HEAT SHOCK PROTEIN 70KDA"/>
    <property type="match status" value="1"/>
</dbReference>
<keyword evidence="5 7" id="KW-0067">ATP-binding</keyword>
<dbReference type="SUPFAM" id="SSF100920">
    <property type="entry name" value="Heat shock protein 70kD (HSP70), peptide-binding domain"/>
    <property type="match status" value="1"/>
</dbReference>
<comment type="similarity">
    <text evidence="2 7">Belongs to the heat shock protein 70 family.</text>
</comment>
<keyword evidence="6" id="KW-0143">Chaperone</keyword>
<proteinExistence type="inferred from homology"/>
<protein>
    <recommendedName>
        <fullName evidence="10">Heat shock 70 kDa protein 14</fullName>
    </recommendedName>
</protein>
<dbReference type="Gene3D" id="3.90.640.10">
    <property type="entry name" value="Actin, Chain A, domain 4"/>
    <property type="match status" value="1"/>
</dbReference>
<evidence type="ECO:0000313" key="9">
    <source>
        <dbReference type="Proteomes" id="UP000005408"/>
    </source>
</evidence>
<sequence>MAAFGVHFGTTSACLAVYKDGKTDVVANDLGDRTTPCVVAYTDLDQTVGAAAKQGSIRNTQNTISFVKRVLGRPWEDPVTQEYISKSPVKIENRNGGLVYVVDFKEKMIDATPVDVATAIYKQMKETANSHGDGDIHDSVLAVPSQFSEEQRKVFGECASKAGFSVLRTINEPVAALLAYDLGQMDNTLHCNVLVYRLGGDSTDVSIVQLQGGLYRILGNTCTQEVAGSKFTNVLADFLAQEFYKKYKLDIKESRRSVSKMRMATEVCKHTLSTLENAQVSIDSLHEGVDFHSSVSRARFESLCGNLVQKCVALIDDVCAKSNVSSSDIEKVIVCGGGAKPPFVQKAISDYLSNAEVFNTIPPDEVIAIGAAKQAAILTGNNDNELLIGENEIECLSKTVCIKGYDANKDPVLYPIFQEMTPFPARRQEVMNLSPQQTSMEMDICECTDVENPDTAKCLAKIVMKDLPEKACISVTFHLRSEGSLHVTCREETSQIVEQVTVDVCS</sequence>
<dbReference type="Proteomes" id="UP000005408">
    <property type="component" value="Unassembled WGS sequence"/>
</dbReference>
<evidence type="ECO:0000256" key="6">
    <source>
        <dbReference type="ARBA" id="ARBA00023186"/>
    </source>
</evidence>
<dbReference type="Gene3D" id="3.30.420.40">
    <property type="match status" value="2"/>
</dbReference>
<keyword evidence="4 7" id="KW-0547">Nucleotide-binding</keyword>
<evidence type="ECO:0000313" key="8">
    <source>
        <dbReference type="EnsemblMetazoa" id="G29407.3:cds"/>
    </source>
</evidence>
<dbReference type="CDD" id="cd10238">
    <property type="entry name" value="ASKHA_NBD_HSP70_HSPA14"/>
    <property type="match status" value="1"/>
</dbReference>
<keyword evidence="3" id="KW-0963">Cytoplasm</keyword>
<evidence type="ECO:0000256" key="1">
    <source>
        <dbReference type="ARBA" id="ARBA00004514"/>
    </source>
</evidence>
<evidence type="ECO:0000256" key="2">
    <source>
        <dbReference type="ARBA" id="ARBA00007381"/>
    </source>
</evidence>
<evidence type="ECO:0000256" key="5">
    <source>
        <dbReference type="ARBA" id="ARBA00022840"/>
    </source>
</evidence>